<dbReference type="Pfam" id="PF00877">
    <property type="entry name" value="NLPC_P60"/>
    <property type="match status" value="1"/>
</dbReference>
<dbReference type="InterPro" id="IPR051794">
    <property type="entry name" value="PG_Endopeptidase_C40"/>
</dbReference>
<dbReference type="Gene3D" id="3.90.1720.10">
    <property type="entry name" value="endopeptidase domain like (from Nostoc punctiforme)"/>
    <property type="match status" value="1"/>
</dbReference>
<dbReference type="GO" id="GO:0008234">
    <property type="term" value="F:cysteine-type peptidase activity"/>
    <property type="evidence" value="ECO:0007669"/>
    <property type="project" value="UniProtKB-KW"/>
</dbReference>
<sequence>MTMSFEQPRGNLAKVPEEFRRWIAKAAAACEHPEVSESLLAAQLKQESGFRTGQVMSPAGAGGPAQFLAGTYETYGRDEDGNGVSSRFDTGDAVMAQGRMMCSLVGQAKKSGYPGGPVALALAGYNAGWGAVQQYSGVPPYAETQNYVKVITASQKDFESGGEVQLVASGGGTNGAALKRAAGRLGTPYAYGGGTPGGPSRGFCDGANGYRDGRCLASQTVGFDCSSLTQYAYWPSLQLPRTAAAQYGATSDRPVSRDRLEPGDLMFWSRDGSQSGIYHVALYAGGDRVLHAPRTGRDVEIVDIADAMPAREYMGATRP</sequence>
<dbReference type="CDD" id="cd13399">
    <property type="entry name" value="Slt35-like"/>
    <property type="match status" value="1"/>
</dbReference>
<reference evidence="6 7" key="1">
    <citation type="submission" date="2017-12" db="EMBL/GenBank/DDBJ databases">
        <title>Population genomics insights into the ecological differentiation and adaptive evolution in streptomycetes.</title>
        <authorList>
            <person name="Li Y."/>
            <person name="Huang Y."/>
        </authorList>
    </citation>
    <scope>NUCLEOTIDE SEQUENCE [LARGE SCALE GENOMIC DNA]</scope>
    <source>
        <strain evidence="6 7">NBRC 100770</strain>
    </source>
</reference>
<dbReference type="InterPro" id="IPR023346">
    <property type="entry name" value="Lysozyme-like_dom_sf"/>
</dbReference>
<dbReference type="SUPFAM" id="SSF54001">
    <property type="entry name" value="Cysteine proteinases"/>
    <property type="match status" value="1"/>
</dbReference>
<keyword evidence="4" id="KW-0788">Thiol protease</keyword>
<dbReference type="InterPro" id="IPR008258">
    <property type="entry name" value="Transglycosylase_SLT_dom_1"/>
</dbReference>
<protein>
    <submittedName>
        <fullName evidence="6">Peptidase</fullName>
    </submittedName>
</protein>
<evidence type="ECO:0000256" key="2">
    <source>
        <dbReference type="ARBA" id="ARBA00022670"/>
    </source>
</evidence>
<evidence type="ECO:0000313" key="7">
    <source>
        <dbReference type="Proteomes" id="UP000292693"/>
    </source>
</evidence>
<evidence type="ECO:0000256" key="4">
    <source>
        <dbReference type="ARBA" id="ARBA00022807"/>
    </source>
</evidence>
<dbReference type="EMBL" id="PKLL01000033">
    <property type="protein sequence ID" value="RZE15490.1"/>
    <property type="molecule type" value="Genomic_DNA"/>
</dbReference>
<keyword evidence="2" id="KW-0645">Protease</keyword>
<name>A0A8G1ZM75_9ACTN</name>
<dbReference type="Proteomes" id="UP000292693">
    <property type="component" value="Unassembled WGS sequence"/>
</dbReference>
<dbReference type="Pfam" id="PF01464">
    <property type="entry name" value="SLT"/>
    <property type="match status" value="1"/>
</dbReference>
<dbReference type="PANTHER" id="PTHR47359:SF3">
    <property type="entry name" value="NLP_P60 DOMAIN-CONTAINING PROTEIN-RELATED"/>
    <property type="match status" value="1"/>
</dbReference>
<dbReference type="GO" id="GO:0006508">
    <property type="term" value="P:proteolysis"/>
    <property type="evidence" value="ECO:0007669"/>
    <property type="project" value="UniProtKB-KW"/>
</dbReference>
<proteinExistence type="inferred from homology"/>
<dbReference type="PANTHER" id="PTHR47359">
    <property type="entry name" value="PEPTIDOGLYCAN DL-ENDOPEPTIDASE CWLO"/>
    <property type="match status" value="1"/>
</dbReference>
<evidence type="ECO:0000256" key="3">
    <source>
        <dbReference type="ARBA" id="ARBA00022801"/>
    </source>
</evidence>
<gene>
    <name evidence="6" type="ORF">C0Q92_30970</name>
</gene>
<evidence type="ECO:0000259" key="5">
    <source>
        <dbReference type="PROSITE" id="PS51935"/>
    </source>
</evidence>
<dbReference type="InterPro" id="IPR038765">
    <property type="entry name" value="Papain-like_cys_pep_sf"/>
</dbReference>
<accession>A0A8G1ZM75</accession>
<feature type="domain" description="NlpC/P60" evidence="5">
    <location>
        <begin position="171"/>
        <end position="319"/>
    </location>
</feature>
<evidence type="ECO:0000313" key="6">
    <source>
        <dbReference type="EMBL" id="RZE15490.1"/>
    </source>
</evidence>
<keyword evidence="3" id="KW-0378">Hydrolase</keyword>
<comment type="similarity">
    <text evidence="1">Belongs to the peptidase C40 family.</text>
</comment>
<dbReference type="SUPFAM" id="SSF53955">
    <property type="entry name" value="Lysozyme-like"/>
    <property type="match status" value="1"/>
</dbReference>
<evidence type="ECO:0000256" key="1">
    <source>
        <dbReference type="ARBA" id="ARBA00007074"/>
    </source>
</evidence>
<dbReference type="Gene3D" id="1.10.530.10">
    <property type="match status" value="1"/>
</dbReference>
<dbReference type="PROSITE" id="PS51935">
    <property type="entry name" value="NLPC_P60"/>
    <property type="match status" value="1"/>
</dbReference>
<dbReference type="AlphaFoldDB" id="A0A8G1ZM75"/>
<comment type="caution">
    <text evidence="6">The sequence shown here is derived from an EMBL/GenBank/DDBJ whole genome shotgun (WGS) entry which is preliminary data.</text>
</comment>
<organism evidence="6 7">
    <name type="scientific">Streptomyces albidoflavus</name>
    <dbReference type="NCBI Taxonomy" id="1886"/>
    <lineage>
        <taxon>Bacteria</taxon>
        <taxon>Bacillati</taxon>
        <taxon>Actinomycetota</taxon>
        <taxon>Actinomycetes</taxon>
        <taxon>Kitasatosporales</taxon>
        <taxon>Streptomycetaceae</taxon>
        <taxon>Streptomyces</taxon>
        <taxon>Streptomyces albidoflavus group</taxon>
    </lineage>
</organism>
<dbReference type="InterPro" id="IPR000064">
    <property type="entry name" value="NLP_P60_dom"/>
</dbReference>